<protein>
    <submittedName>
        <fullName evidence="1">Uncharacterized protein</fullName>
    </submittedName>
</protein>
<proteinExistence type="predicted"/>
<evidence type="ECO:0000313" key="1">
    <source>
        <dbReference type="EMBL" id="CAA9325602.1"/>
    </source>
</evidence>
<gene>
    <name evidence="1" type="ORF">AVDCRST_MAG24-552</name>
</gene>
<reference evidence="1" key="1">
    <citation type="submission" date="2020-02" db="EMBL/GenBank/DDBJ databases">
        <authorList>
            <person name="Meier V. D."/>
        </authorList>
    </citation>
    <scope>NUCLEOTIDE SEQUENCE</scope>
    <source>
        <strain evidence="1">AVDCRST_MAG24</strain>
    </source>
</reference>
<dbReference type="AlphaFoldDB" id="A0A6J4L930"/>
<dbReference type="EMBL" id="CADCUF010000076">
    <property type="protein sequence ID" value="CAA9325602.1"/>
    <property type="molecule type" value="Genomic_DNA"/>
</dbReference>
<sequence length="67" mass="7106">MAARPSGPCCCSGVSAAFSSAARPPVPLSRDHVWHWLSASPLVGRVARTRASRTPTSVLPSTGFMRR</sequence>
<accession>A0A6J4L930</accession>
<name>A0A6J4L930_9ACTN</name>
<organism evidence="1">
    <name type="scientific">uncultured Nocardioidaceae bacterium</name>
    <dbReference type="NCBI Taxonomy" id="253824"/>
    <lineage>
        <taxon>Bacteria</taxon>
        <taxon>Bacillati</taxon>
        <taxon>Actinomycetota</taxon>
        <taxon>Actinomycetes</taxon>
        <taxon>Propionibacteriales</taxon>
        <taxon>Nocardioidaceae</taxon>
        <taxon>environmental samples</taxon>
    </lineage>
</organism>